<proteinExistence type="predicted"/>
<sequence>MCILNMLQNLVHGCLWSVKMMCEELLFDVAYDEMPHELGVGRSKSLNFRENLLGVLH</sequence>
<evidence type="ECO:0000313" key="1">
    <source>
        <dbReference type="EMBL" id="JAD75576.1"/>
    </source>
</evidence>
<organism evidence="1">
    <name type="scientific">Arundo donax</name>
    <name type="common">Giant reed</name>
    <name type="synonym">Donax arundinaceus</name>
    <dbReference type="NCBI Taxonomy" id="35708"/>
    <lineage>
        <taxon>Eukaryota</taxon>
        <taxon>Viridiplantae</taxon>
        <taxon>Streptophyta</taxon>
        <taxon>Embryophyta</taxon>
        <taxon>Tracheophyta</taxon>
        <taxon>Spermatophyta</taxon>
        <taxon>Magnoliopsida</taxon>
        <taxon>Liliopsida</taxon>
        <taxon>Poales</taxon>
        <taxon>Poaceae</taxon>
        <taxon>PACMAD clade</taxon>
        <taxon>Arundinoideae</taxon>
        <taxon>Arundineae</taxon>
        <taxon>Arundo</taxon>
    </lineage>
</organism>
<dbReference type="EMBL" id="GBRH01222319">
    <property type="protein sequence ID" value="JAD75576.1"/>
    <property type="molecule type" value="Transcribed_RNA"/>
</dbReference>
<reference evidence="1" key="2">
    <citation type="journal article" date="2015" name="Data Brief">
        <title>Shoot transcriptome of the giant reed, Arundo donax.</title>
        <authorList>
            <person name="Barrero R.A."/>
            <person name="Guerrero F.D."/>
            <person name="Moolhuijzen P."/>
            <person name="Goolsby J.A."/>
            <person name="Tidwell J."/>
            <person name="Bellgard S.E."/>
            <person name="Bellgard M.I."/>
        </authorList>
    </citation>
    <scope>NUCLEOTIDE SEQUENCE</scope>
    <source>
        <tissue evidence="1">Shoot tissue taken approximately 20 cm above the soil surface</tissue>
    </source>
</reference>
<dbReference type="AlphaFoldDB" id="A0A0A9CJ48"/>
<accession>A0A0A9CJ48</accession>
<protein>
    <submittedName>
        <fullName evidence="1">Uncharacterized protein</fullName>
    </submittedName>
</protein>
<name>A0A0A9CJ48_ARUDO</name>
<reference evidence="1" key="1">
    <citation type="submission" date="2014-09" db="EMBL/GenBank/DDBJ databases">
        <authorList>
            <person name="Magalhaes I.L.F."/>
            <person name="Oliveira U."/>
            <person name="Santos F.R."/>
            <person name="Vidigal T.H.D.A."/>
            <person name="Brescovit A.D."/>
            <person name="Santos A.J."/>
        </authorList>
    </citation>
    <scope>NUCLEOTIDE SEQUENCE</scope>
    <source>
        <tissue evidence="1">Shoot tissue taken approximately 20 cm above the soil surface</tissue>
    </source>
</reference>